<dbReference type="PRINTS" id="PR00328">
    <property type="entry name" value="SAR1GTPBP"/>
</dbReference>
<evidence type="ECO:0000256" key="3">
    <source>
        <dbReference type="ARBA" id="ARBA00023134"/>
    </source>
</evidence>
<keyword evidence="6" id="KW-0460">Magnesium</keyword>
<keyword evidence="2 5" id="KW-0547">Nucleotide-binding</keyword>
<proteinExistence type="inferred from homology"/>
<dbReference type="OrthoDB" id="414781at2759"/>
<dbReference type="FunFam" id="3.40.50.300:FF:000934">
    <property type="entry name" value="ADP-ribosylation factor-like 15 isoform X1"/>
    <property type="match status" value="1"/>
</dbReference>
<evidence type="ECO:0000256" key="2">
    <source>
        <dbReference type="ARBA" id="ARBA00022741"/>
    </source>
</evidence>
<sequence>MSSKCECCGLLCAVLRIGCFRCCQKLRGKKPDAPRPEYSVLMIGLSGAGKSVMLAKLDSEPTDDIKPTQGFSVKPVQLPTAILNVKELGGGDNVRKYWQHYFEGAQGVIFVVDSTSSEEDLELAASELQTALCHPALDGLPLLVLANQEDKDGARDTEEITRILSLNVTARGRYRTVEATSCDNINKTRDILTSFVSRIAGTDGEAGDDNRL</sequence>
<gene>
    <name evidence="7" type="ORF">NEMVEDRAFT_v1g248122</name>
</gene>
<dbReference type="InterPro" id="IPR006689">
    <property type="entry name" value="Small_GTPase_ARF/SAR"/>
</dbReference>
<dbReference type="SUPFAM" id="SSF52540">
    <property type="entry name" value="P-loop containing nucleoside triphosphate hydrolases"/>
    <property type="match status" value="1"/>
</dbReference>
<dbReference type="EMBL" id="DS469930">
    <property type="protein sequence ID" value="EDO31167.1"/>
    <property type="molecule type" value="Genomic_DNA"/>
</dbReference>
<dbReference type="PROSITE" id="PS51417">
    <property type="entry name" value="ARF"/>
    <property type="match status" value="1"/>
</dbReference>
<evidence type="ECO:0000313" key="7">
    <source>
        <dbReference type="EMBL" id="EDO31167.1"/>
    </source>
</evidence>
<feature type="binding site" evidence="5">
    <location>
        <begin position="44"/>
        <end position="51"/>
    </location>
    <ligand>
        <name>GTP</name>
        <dbReference type="ChEBI" id="CHEBI:37565"/>
    </ligand>
</feature>
<accession>A7SYP3</accession>
<dbReference type="InParanoid" id="A7SYP3"/>
<dbReference type="KEGG" id="nve:5502048"/>
<feature type="binding site" evidence="6">
    <location>
        <position position="51"/>
    </location>
    <ligand>
        <name>Mg(2+)</name>
        <dbReference type="ChEBI" id="CHEBI:18420"/>
    </ligand>
</feature>
<dbReference type="InterPro" id="IPR027417">
    <property type="entry name" value="P-loop_NTPase"/>
</dbReference>
<dbReference type="AlphaFoldDB" id="A7SYP3"/>
<keyword evidence="8" id="KW-1185">Reference proteome</keyword>
<dbReference type="PANTHER" id="PTHR46693:SF1">
    <property type="entry name" value="ADP-RIBOSYLATION FACTOR-LIKE PROTEIN 15"/>
    <property type="match status" value="1"/>
</dbReference>
<feature type="binding site" evidence="5">
    <location>
        <begin position="147"/>
        <end position="150"/>
    </location>
    <ligand>
        <name>GTP</name>
        <dbReference type="ChEBI" id="CHEBI:37565"/>
    </ligand>
</feature>
<dbReference type="Gene3D" id="3.40.50.300">
    <property type="entry name" value="P-loop containing nucleotide triphosphate hydrolases"/>
    <property type="match status" value="1"/>
</dbReference>
<dbReference type="Proteomes" id="UP000001593">
    <property type="component" value="Unassembled WGS sequence"/>
</dbReference>
<dbReference type="eggNOG" id="KOG0071">
    <property type="taxonomic scope" value="Eukaryota"/>
</dbReference>
<dbReference type="STRING" id="45351.A7SYP3"/>
<organism evidence="7 8">
    <name type="scientific">Nematostella vectensis</name>
    <name type="common">Starlet sea anemone</name>
    <dbReference type="NCBI Taxonomy" id="45351"/>
    <lineage>
        <taxon>Eukaryota</taxon>
        <taxon>Metazoa</taxon>
        <taxon>Cnidaria</taxon>
        <taxon>Anthozoa</taxon>
        <taxon>Hexacorallia</taxon>
        <taxon>Actiniaria</taxon>
        <taxon>Edwardsiidae</taxon>
        <taxon>Nematostella</taxon>
    </lineage>
</organism>
<dbReference type="InterPro" id="IPR042292">
    <property type="entry name" value="ARL15"/>
</dbReference>
<dbReference type="Pfam" id="PF00025">
    <property type="entry name" value="Arf"/>
    <property type="match status" value="1"/>
</dbReference>
<dbReference type="GO" id="GO:0046872">
    <property type="term" value="F:metal ion binding"/>
    <property type="evidence" value="ECO:0007669"/>
    <property type="project" value="UniProtKB-KW"/>
</dbReference>
<dbReference type="GO" id="GO:0005525">
    <property type="term" value="F:GTP binding"/>
    <property type="evidence" value="ECO:0007669"/>
    <property type="project" value="UniProtKB-KW"/>
</dbReference>
<dbReference type="SMART" id="SM00177">
    <property type="entry name" value="ARF"/>
    <property type="match status" value="1"/>
</dbReference>
<dbReference type="SMART" id="SM00178">
    <property type="entry name" value="SAR"/>
    <property type="match status" value="1"/>
</dbReference>
<protein>
    <recommendedName>
        <fullName evidence="4">ADP-ribosylation factor-like protein 15</fullName>
    </recommendedName>
</protein>
<feature type="binding site" evidence="5">
    <location>
        <position position="90"/>
    </location>
    <ligand>
        <name>GTP</name>
        <dbReference type="ChEBI" id="CHEBI:37565"/>
    </ligand>
</feature>
<keyword evidence="6" id="KW-0479">Metal-binding</keyword>
<evidence type="ECO:0000313" key="8">
    <source>
        <dbReference type="Proteomes" id="UP000001593"/>
    </source>
</evidence>
<dbReference type="PhylomeDB" id="A7SYP3"/>
<feature type="binding site" evidence="6">
    <location>
        <position position="68"/>
    </location>
    <ligand>
        <name>Mg(2+)</name>
        <dbReference type="ChEBI" id="CHEBI:18420"/>
    </ligand>
</feature>
<reference evidence="7 8" key="1">
    <citation type="journal article" date="2007" name="Science">
        <title>Sea anemone genome reveals ancestral eumetazoan gene repertoire and genomic organization.</title>
        <authorList>
            <person name="Putnam N.H."/>
            <person name="Srivastava M."/>
            <person name="Hellsten U."/>
            <person name="Dirks B."/>
            <person name="Chapman J."/>
            <person name="Salamov A."/>
            <person name="Terry A."/>
            <person name="Shapiro H."/>
            <person name="Lindquist E."/>
            <person name="Kapitonov V.V."/>
            <person name="Jurka J."/>
            <person name="Genikhovich G."/>
            <person name="Grigoriev I.V."/>
            <person name="Lucas S.M."/>
            <person name="Steele R.E."/>
            <person name="Finnerty J.R."/>
            <person name="Technau U."/>
            <person name="Martindale M.Q."/>
            <person name="Rokhsar D.S."/>
        </authorList>
    </citation>
    <scope>NUCLEOTIDE SEQUENCE [LARGE SCALE GENOMIC DNA]</scope>
    <source>
        <strain evidence="8">CH2 X CH6</strain>
    </source>
</reference>
<evidence type="ECO:0000256" key="5">
    <source>
        <dbReference type="PIRSR" id="PIRSR606689-1"/>
    </source>
</evidence>
<dbReference type="OMA" id="RLCCKGP"/>
<keyword evidence="3 5" id="KW-0342">GTP-binding</keyword>
<evidence type="ECO:0000256" key="4">
    <source>
        <dbReference type="ARBA" id="ARBA00072404"/>
    </source>
</evidence>
<dbReference type="HOGENOM" id="CLU_040729_13_0_1"/>
<dbReference type="GO" id="GO:0003924">
    <property type="term" value="F:GTPase activity"/>
    <property type="evidence" value="ECO:0007669"/>
    <property type="project" value="InterPro"/>
</dbReference>
<dbReference type="PANTHER" id="PTHR46693">
    <property type="entry name" value="ADP-RIBOSYLATION FACTOR-LIKE PROTEIN 15"/>
    <property type="match status" value="1"/>
</dbReference>
<evidence type="ECO:0000256" key="6">
    <source>
        <dbReference type="PIRSR" id="PIRSR606689-2"/>
    </source>
</evidence>
<name>A7SYP3_NEMVE</name>
<comment type="similarity">
    <text evidence="1">Belongs to the small GTPase superfamily. Arf family.</text>
</comment>
<evidence type="ECO:0000256" key="1">
    <source>
        <dbReference type="ARBA" id="ARBA00010290"/>
    </source>
</evidence>